<dbReference type="InParanoid" id="A0A2K3CVW5"/>
<dbReference type="Gramene" id="PNW72424">
    <property type="protein sequence ID" value="PNW72424"/>
    <property type="gene ID" value="CHLRE_16g678325v5"/>
</dbReference>
<dbReference type="GO" id="GO:0009247">
    <property type="term" value="P:glycolipid biosynthetic process"/>
    <property type="evidence" value="ECO:0000318"/>
    <property type="project" value="GO_Central"/>
</dbReference>
<evidence type="ECO:0000313" key="3">
    <source>
        <dbReference type="Proteomes" id="UP000006906"/>
    </source>
</evidence>
<dbReference type="InterPro" id="IPR051276">
    <property type="entry name" value="Saccharopine_DH-like_oxidrdct"/>
</dbReference>
<dbReference type="RefSeq" id="XP_042916225.1">
    <property type="nucleotide sequence ID" value="XM_043071355.1"/>
</dbReference>
<sequence length="479" mass="48588">MLRHASGYSSRPFWCPSLNSLDVPILTAADARGLAAVCGSSQVLLSTAGPFARYGDAVLEAALQERTHYADITGELTWVARNARRQGPAAAAAGVKLVHCCGYDSVPSDLGALMMADWCSRQLGCGIDTMYTLVTEGLGGFSGGSITSLADMPDQEAQLWGPAAAAGPGAGASRSSSGSGGAGPGGEGSAGGGGEWAALQADPYYLAVALGGSRGSDRPPGLQARYLPAARTWAAPWLMEGINSRVVHASNALLAQQQQQLQQQQQQQQSESVMAVAGSVAVGGATGRYAGASSQSAGTRPAAAAVGGGAGAGAGGGGGGAYGRDFKYVEMLAIGGLVGASLISAASQLGAAAVERPETRQALKSLLPPGSGPPRLVREMGFWKHELVAVTEEATPRVVRGVCGDRRDPGYWSTSRMLLETGLALALDSQQLAADPRVLSGGVLTPAAACGLALLERLRRAGFRFEVTGVEGLAPAAAR</sequence>
<dbReference type="PANTHER" id="PTHR12286:SF5">
    <property type="entry name" value="SACCHAROPINE DEHYDROGENASE-LIKE OXIDOREDUCTASE"/>
    <property type="match status" value="1"/>
</dbReference>
<proteinExistence type="predicted"/>
<dbReference type="OrthoDB" id="10268090at2759"/>
<feature type="region of interest" description="Disordered" evidence="1">
    <location>
        <begin position="162"/>
        <end position="193"/>
    </location>
</feature>
<dbReference type="PANTHER" id="PTHR12286">
    <property type="entry name" value="SACCHAROPINE DEHYDROGENASE-LIKE OXIDOREDUCTASE"/>
    <property type="match status" value="1"/>
</dbReference>
<evidence type="ECO:0000256" key="1">
    <source>
        <dbReference type="SAM" id="MobiDB-lite"/>
    </source>
</evidence>
<evidence type="ECO:0000313" key="2">
    <source>
        <dbReference type="EMBL" id="PNW72424.1"/>
    </source>
</evidence>
<evidence type="ECO:0008006" key="4">
    <source>
        <dbReference type="Google" id="ProtNLM"/>
    </source>
</evidence>
<dbReference type="Proteomes" id="UP000006906">
    <property type="component" value="Chromosome 16"/>
</dbReference>
<organism evidence="2 3">
    <name type="scientific">Chlamydomonas reinhardtii</name>
    <name type="common">Chlamydomonas smithii</name>
    <dbReference type="NCBI Taxonomy" id="3055"/>
    <lineage>
        <taxon>Eukaryota</taxon>
        <taxon>Viridiplantae</taxon>
        <taxon>Chlorophyta</taxon>
        <taxon>core chlorophytes</taxon>
        <taxon>Chlorophyceae</taxon>
        <taxon>CS clade</taxon>
        <taxon>Chlamydomonadales</taxon>
        <taxon>Chlamydomonadaceae</taxon>
        <taxon>Chlamydomonas</taxon>
    </lineage>
</organism>
<keyword evidence="3" id="KW-1185">Reference proteome</keyword>
<dbReference type="KEGG" id="cre:CHLRE_16g678325v5"/>
<gene>
    <name evidence="2" type="ORF">CHLRE_16g678325v5</name>
</gene>
<dbReference type="GO" id="GO:0005811">
    <property type="term" value="C:lipid droplet"/>
    <property type="evidence" value="ECO:0000318"/>
    <property type="project" value="GO_Central"/>
</dbReference>
<name>A0A2K3CVW5_CHLRE</name>
<dbReference type="EMBL" id="CM008977">
    <property type="protein sequence ID" value="PNW72424.1"/>
    <property type="molecule type" value="Genomic_DNA"/>
</dbReference>
<dbReference type="GeneID" id="66056692"/>
<dbReference type="GO" id="GO:0016020">
    <property type="term" value="C:membrane"/>
    <property type="evidence" value="ECO:0007669"/>
    <property type="project" value="GOC"/>
</dbReference>
<reference evidence="2 3" key="1">
    <citation type="journal article" date="2007" name="Science">
        <title>The Chlamydomonas genome reveals the evolution of key animal and plant functions.</title>
        <authorList>
            <person name="Merchant S.S."/>
            <person name="Prochnik S.E."/>
            <person name="Vallon O."/>
            <person name="Harris E.H."/>
            <person name="Karpowicz S.J."/>
            <person name="Witman G.B."/>
            <person name="Terry A."/>
            <person name="Salamov A."/>
            <person name="Fritz-Laylin L.K."/>
            <person name="Marechal-Drouard L."/>
            <person name="Marshall W.F."/>
            <person name="Qu L.H."/>
            <person name="Nelson D.R."/>
            <person name="Sanderfoot A.A."/>
            <person name="Spalding M.H."/>
            <person name="Kapitonov V.V."/>
            <person name="Ren Q."/>
            <person name="Ferris P."/>
            <person name="Lindquist E."/>
            <person name="Shapiro H."/>
            <person name="Lucas S.M."/>
            <person name="Grimwood J."/>
            <person name="Schmutz J."/>
            <person name="Cardol P."/>
            <person name="Cerutti H."/>
            <person name="Chanfreau G."/>
            <person name="Chen C.L."/>
            <person name="Cognat V."/>
            <person name="Croft M.T."/>
            <person name="Dent R."/>
            <person name="Dutcher S."/>
            <person name="Fernandez E."/>
            <person name="Fukuzawa H."/>
            <person name="Gonzalez-Ballester D."/>
            <person name="Gonzalez-Halphen D."/>
            <person name="Hallmann A."/>
            <person name="Hanikenne M."/>
            <person name="Hippler M."/>
            <person name="Inwood W."/>
            <person name="Jabbari K."/>
            <person name="Kalanon M."/>
            <person name="Kuras R."/>
            <person name="Lefebvre P.A."/>
            <person name="Lemaire S.D."/>
            <person name="Lobanov A.V."/>
            <person name="Lohr M."/>
            <person name="Manuell A."/>
            <person name="Meier I."/>
            <person name="Mets L."/>
            <person name="Mittag M."/>
            <person name="Mittelmeier T."/>
            <person name="Moroney J.V."/>
            <person name="Moseley J."/>
            <person name="Napoli C."/>
            <person name="Nedelcu A.M."/>
            <person name="Niyogi K."/>
            <person name="Novoselov S.V."/>
            <person name="Paulsen I.T."/>
            <person name="Pazour G."/>
            <person name="Purton S."/>
            <person name="Ral J.P."/>
            <person name="Riano-Pachon D.M."/>
            <person name="Riekhof W."/>
            <person name="Rymarquis L."/>
            <person name="Schroda M."/>
            <person name="Stern D."/>
            <person name="Umen J."/>
            <person name="Willows R."/>
            <person name="Wilson N."/>
            <person name="Zimmer S.L."/>
            <person name="Allmer J."/>
            <person name="Balk J."/>
            <person name="Bisova K."/>
            <person name="Chen C.J."/>
            <person name="Elias M."/>
            <person name="Gendler K."/>
            <person name="Hauser C."/>
            <person name="Lamb M.R."/>
            <person name="Ledford H."/>
            <person name="Long J.C."/>
            <person name="Minagawa J."/>
            <person name="Page M.D."/>
            <person name="Pan J."/>
            <person name="Pootakham W."/>
            <person name="Roje S."/>
            <person name="Rose A."/>
            <person name="Stahlberg E."/>
            <person name="Terauchi A.M."/>
            <person name="Yang P."/>
            <person name="Ball S."/>
            <person name="Bowler C."/>
            <person name="Dieckmann C.L."/>
            <person name="Gladyshev V.N."/>
            <person name="Green P."/>
            <person name="Jorgensen R."/>
            <person name="Mayfield S."/>
            <person name="Mueller-Roeber B."/>
            <person name="Rajamani S."/>
            <person name="Sayre R.T."/>
            <person name="Brokstein P."/>
            <person name="Dubchak I."/>
            <person name="Goodstein D."/>
            <person name="Hornick L."/>
            <person name="Huang Y.W."/>
            <person name="Jhaveri J."/>
            <person name="Luo Y."/>
            <person name="Martinez D."/>
            <person name="Ngau W.C."/>
            <person name="Otillar B."/>
            <person name="Poliakov A."/>
            <person name="Porter A."/>
            <person name="Szajkowski L."/>
            <person name="Werner G."/>
            <person name="Zhou K."/>
            <person name="Grigoriev I.V."/>
            <person name="Rokhsar D.S."/>
            <person name="Grossman A.R."/>
        </authorList>
    </citation>
    <scope>NUCLEOTIDE SEQUENCE [LARGE SCALE GENOMIC DNA]</scope>
    <source>
        <strain evidence="3">CC-503</strain>
    </source>
</reference>
<dbReference type="Gene3D" id="3.40.50.720">
    <property type="entry name" value="NAD(P)-binding Rossmann-like Domain"/>
    <property type="match status" value="1"/>
</dbReference>
<feature type="compositionally biased region" description="Gly residues" evidence="1">
    <location>
        <begin position="178"/>
        <end position="193"/>
    </location>
</feature>
<protein>
    <recommendedName>
        <fullName evidence="4">Saccharopine dehydrogenase NADP binding domain-containing protein</fullName>
    </recommendedName>
</protein>
<feature type="compositionally biased region" description="Low complexity" evidence="1">
    <location>
        <begin position="162"/>
        <end position="177"/>
    </location>
</feature>
<dbReference type="AlphaFoldDB" id="A0A2K3CVW5"/>
<dbReference type="FunCoup" id="A0A2K3CVW5">
    <property type="interactions" value="960"/>
</dbReference>
<accession>A0A2K3CVW5</accession>